<feature type="region of interest" description="Disordered" evidence="1">
    <location>
        <begin position="1592"/>
        <end position="1623"/>
    </location>
</feature>
<feature type="compositionally biased region" description="Basic and acidic residues" evidence="1">
    <location>
        <begin position="1250"/>
        <end position="1264"/>
    </location>
</feature>
<feature type="compositionally biased region" description="Polar residues" evidence="1">
    <location>
        <begin position="1598"/>
        <end position="1623"/>
    </location>
</feature>
<feature type="region of interest" description="Disordered" evidence="1">
    <location>
        <begin position="828"/>
        <end position="865"/>
    </location>
</feature>
<feature type="compositionally biased region" description="Basic and acidic residues" evidence="1">
    <location>
        <begin position="837"/>
        <end position="846"/>
    </location>
</feature>
<feature type="compositionally biased region" description="Basic and acidic residues" evidence="1">
    <location>
        <begin position="897"/>
        <end position="927"/>
    </location>
</feature>
<feature type="compositionally biased region" description="Basic and acidic residues" evidence="1">
    <location>
        <begin position="1360"/>
        <end position="1377"/>
    </location>
</feature>
<feature type="compositionally biased region" description="Basic and acidic residues" evidence="1">
    <location>
        <begin position="1311"/>
        <end position="1351"/>
    </location>
</feature>
<feature type="compositionally biased region" description="Low complexity" evidence="1">
    <location>
        <begin position="1378"/>
        <end position="1392"/>
    </location>
</feature>
<feature type="region of interest" description="Disordered" evidence="1">
    <location>
        <begin position="880"/>
        <end position="944"/>
    </location>
</feature>
<evidence type="ECO:0000256" key="1">
    <source>
        <dbReference type="SAM" id="MobiDB-lite"/>
    </source>
</evidence>
<name>A0A1I8H060_9PLAT</name>
<feature type="compositionally biased region" description="Polar residues" evidence="1">
    <location>
        <begin position="609"/>
        <end position="620"/>
    </location>
</feature>
<feature type="compositionally biased region" description="Basic and acidic residues" evidence="1">
    <location>
        <begin position="1198"/>
        <end position="1212"/>
    </location>
</feature>
<evidence type="ECO:0000313" key="2">
    <source>
        <dbReference type="Proteomes" id="UP000095280"/>
    </source>
</evidence>
<dbReference type="Proteomes" id="UP000095280">
    <property type="component" value="Unplaced"/>
</dbReference>
<proteinExistence type="predicted"/>
<feature type="compositionally biased region" description="Polar residues" evidence="1">
    <location>
        <begin position="1065"/>
        <end position="1080"/>
    </location>
</feature>
<feature type="compositionally biased region" description="Basic and acidic residues" evidence="1">
    <location>
        <begin position="1140"/>
        <end position="1150"/>
    </location>
</feature>
<protein>
    <submittedName>
        <fullName evidence="3">SH3 domain-containing protein</fullName>
    </submittedName>
</protein>
<sequence length="1623" mass="177402">RSESYSWRGIHTASPAAASTSASSPAVVTATINGVTSAPAEAKSRASWPLRTMPSWNLAGSLEPGDGGSSTASPGAIECRRASSRLTMSLMRVSWCCGLPSSGSSAGNSTRKSHINLELIWNLGLALPVQKPLAAGSRLLASTRRPIRVAPPAGQNGFRDWTPAPLAPPAEMNALAGRCRLNDFRPAGGGSSGGSRRGSTPLLKQVVIEQVASSGRILPSLVRIIRSAGPSEPRRRCTADMDWAVHKFNQPGCLPAILVAGQPQADAVHRPAAGQISRVIQHGLRLGCTRGRTAGYQPHCLTETGKMISDGAARLLGQPVDGLGHGFWRCGGQPVLGAVDSRPAANHQAEGGFAATVRQSEQSVGNLLSNFWHDERQPGGRFQREDDSTIGEVTEQSRLGQAADVQRWRRQMEPPGGVAAAAAASAGVELQQQCVDGSDSTHYRAALLICCELDWTAETGLHCASVKLLALASSQYSRPLPPVPRESTNNANNIEVKSAGCHHTVHRPPRCDIYASNSVPSPNPNAVPMGLKKRHSPMPTDSSRIFSSQSARHCESAYSYCSCFTSNCYGTTGAYVDSSDESSYEYLNQCASNRSTYQVDRSRQREPRLSQQLSTVSANNRQCHQGPVVSMLQCLHPAENRRTQSYDSFSSGRRRQSRQMHPRGHSRPSAQQRVQDCVGGSQTAVQIVFDSDCSRSPMCCVLKRDGEESSSEEESTEDCSGFPHKPYCFDESSDNEECDERSDGRMYRGIDRQDGRSTTTCDCCYYCSCCCSRQRDQPMEQRRHPPTMLIRRDQRVMTARSRGECAGRVGKGSLVDCRTNCSAADANEGQWTNGTLADKHRPRDQFKAPTEYDGQSGQFRTGEKYGKYGSSFENWRTDTKYNKIPESQPQTGALPYDRNKAQPDYLNDRFKGTKLDPDGEKHPDRYYQRGSLGQHDRLSSKTSQKYDDVADFDKAGMPDPLRDNELVEQYGGWTDKVSVGKYSGRAEGKFADLVTDPSQGKEWNYEQWSERPSANKLGYSTEYDYRYSKLGEPNVTKRGLKRRSSLRDKSDKLPMGYIDGHEPQTDSSYGTDKYLDSTTKAGHEKDRDDKLFIDKGRDGSTEKKDDKQVYGKIPKINEEDGVHSKEPAKEIATDLALAENPRKISEEDRPVGNAQDSVQSAPDVGPKPKPVDDNVQPSSEVDTAPITKNVPVPPTDSAAERRTASDSDEYQRIEAPSDGQQGKSQQLSQQETIFDSLEGAGQTQLHKRPQRDDVAESKASDSRAEAAAAEESADKVNDGENLDLQSPKSDTKQAKPMETSGESKTSAADDVMQRDVEEKLALENQGTDHKPKVSADEFDKLPKDVPEDAGKLAKQPPDGDEPHPSRAVVDKPVDNESKPPQSSIPPGSGPTPAKIYYPPGAEQRRRSQMLDAAVSPTGIPPGTCERPLLPPGAIVEKSPDTDDRLKQHRGSVTSETCGPIYPPGAVGNRTSQLSIGSDGSRRPSIAGKRDGFNKITQMKPGYSGTEQRRSSIAEKSFKAAEKGSSTCFENGKASSTADIRSIPVIREDNDAFTAALQFNKTSQESYQRYNSLKFESEGGTLTIDKSEYVSRRSRTESFTDYQNEQTALRSPLQMQGRQLRNNN</sequence>
<organism evidence="2 3">
    <name type="scientific">Macrostomum lignano</name>
    <dbReference type="NCBI Taxonomy" id="282301"/>
    <lineage>
        <taxon>Eukaryota</taxon>
        <taxon>Metazoa</taxon>
        <taxon>Spiralia</taxon>
        <taxon>Lophotrochozoa</taxon>
        <taxon>Platyhelminthes</taxon>
        <taxon>Rhabditophora</taxon>
        <taxon>Macrostomorpha</taxon>
        <taxon>Macrostomida</taxon>
        <taxon>Macrostomidae</taxon>
        <taxon>Macrostomum</taxon>
    </lineage>
</organism>
<feature type="compositionally biased region" description="Polar residues" evidence="1">
    <location>
        <begin position="1468"/>
        <end position="1477"/>
    </location>
</feature>
<feature type="compositionally biased region" description="Basic and acidic residues" evidence="1">
    <location>
        <begin position="934"/>
        <end position="944"/>
    </location>
</feature>
<feature type="region of interest" description="Disordered" evidence="1">
    <location>
        <begin position="1031"/>
        <end position="1493"/>
    </location>
</feature>
<accession>A0A1I8H060</accession>
<feature type="compositionally biased region" description="Basic and acidic residues" evidence="1">
    <location>
        <begin position="1081"/>
        <end position="1132"/>
    </location>
</feature>
<feature type="region of interest" description="Disordered" evidence="1">
    <location>
        <begin position="597"/>
        <end position="620"/>
    </location>
</feature>
<feature type="compositionally biased region" description="Basic residues" evidence="1">
    <location>
        <begin position="652"/>
        <end position="666"/>
    </location>
</feature>
<keyword evidence="2" id="KW-1185">Reference proteome</keyword>
<evidence type="ECO:0000313" key="3">
    <source>
        <dbReference type="WBParaSite" id="maker-uti_cns_0003913-snap-gene-0.10-mRNA-1"/>
    </source>
</evidence>
<dbReference type="WBParaSite" id="maker-uti_cns_0003913-snap-gene-0.10-mRNA-1">
    <property type="protein sequence ID" value="maker-uti_cns_0003913-snap-gene-0.10-mRNA-1"/>
    <property type="gene ID" value="maker-uti_cns_0003913-snap-gene-0.10"/>
</dbReference>
<feature type="region of interest" description="Disordered" evidence="1">
    <location>
        <begin position="642"/>
        <end position="676"/>
    </location>
</feature>
<feature type="compositionally biased region" description="Low complexity" evidence="1">
    <location>
        <begin position="1219"/>
        <end position="1230"/>
    </location>
</feature>
<reference evidence="3" key="1">
    <citation type="submission" date="2016-11" db="UniProtKB">
        <authorList>
            <consortium name="WormBaseParasite"/>
        </authorList>
    </citation>
    <scope>IDENTIFICATION</scope>
</reference>